<feature type="region of interest" description="Disordered" evidence="7">
    <location>
        <begin position="389"/>
        <end position="418"/>
    </location>
</feature>
<keyword evidence="6 8" id="KW-0472">Membrane</keyword>
<comment type="similarity">
    <text evidence="2">Belongs to the oligopeptide OPT transporter family.</text>
</comment>
<feature type="transmembrane region" description="Helical" evidence="8">
    <location>
        <begin position="352"/>
        <end position="374"/>
    </location>
</feature>
<dbReference type="Pfam" id="PF03169">
    <property type="entry name" value="OPT"/>
    <property type="match status" value="1"/>
</dbReference>
<dbReference type="GeneID" id="54359336"/>
<proteinExistence type="inferred from homology"/>
<feature type="transmembrane region" description="Helical" evidence="8">
    <location>
        <begin position="535"/>
        <end position="556"/>
    </location>
</feature>
<keyword evidence="4 8" id="KW-0812">Transmembrane</keyword>
<feature type="region of interest" description="Disordered" evidence="7">
    <location>
        <begin position="1"/>
        <end position="42"/>
    </location>
</feature>
<evidence type="ECO:0000313" key="10">
    <source>
        <dbReference type="RefSeq" id="XP_033458821.1"/>
    </source>
</evidence>
<feature type="transmembrane region" description="Helical" evidence="8">
    <location>
        <begin position="421"/>
        <end position="440"/>
    </location>
</feature>
<dbReference type="RefSeq" id="XP_033458821.1">
    <property type="nucleotide sequence ID" value="XM_033601536.1"/>
</dbReference>
<name>A0A6J3M178_9PEZI</name>
<evidence type="ECO:0000256" key="1">
    <source>
        <dbReference type="ARBA" id="ARBA00004141"/>
    </source>
</evidence>
<feature type="transmembrane region" description="Helical" evidence="8">
    <location>
        <begin position="110"/>
        <end position="134"/>
    </location>
</feature>
<feature type="compositionally biased region" description="Basic and acidic residues" evidence="7">
    <location>
        <begin position="389"/>
        <end position="414"/>
    </location>
</feature>
<organism evidence="10">
    <name type="scientific">Dissoconium aciculare CBS 342.82</name>
    <dbReference type="NCBI Taxonomy" id="1314786"/>
    <lineage>
        <taxon>Eukaryota</taxon>
        <taxon>Fungi</taxon>
        <taxon>Dikarya</taxon>
        <taxon>Ascomycota</taxon>
        <taxon>Pezizomycotina</taxon>
        <taxon>Dothideomycetes</taxon>
        <taxon>Dothideomycetidae</taxon>
        <taxon>Mycosphaerellales</taxon>
        <taxon>Dissoconiaceae</taxon>
        <taxon>Dissoconium</taxon>
    </lineage>
</organism>
<sequence>MRRAEEHYVSDDETTPLLPSRPPPPRHNSGNSDEGAKELNDQPRSLSSTLQSIIIGLGIGALFCHINVYFGLQNGFSDGLSQEAVLLGFGILQSAKMVLGTSFGPAETVLITAIAGAMGMMPSVTGLVSSLAAVELLLPDSEHIGSWTLSSPTLILWGLDVGLFALPMTMMFRKYFVDQAGLPWPSAKAAGTLVRALHGTSEKITKDAIAPQSKSNEFEGGCERGTNDGEIPSDASRIEADKNDFGPRCPCKLPLKRILGIVGVNLSQMSLASIFPILKNVPILGSDIATMHYWSFNVSPGVFGQGMMTGPTMTSHMLVGAIVGWGILLPLARSQGWIIDAYSDWESTKSGWTSWIALSILVADSVVELSWLIYNKINTKALKKLCTARSDRPTGGDDRHSLLDRWPKSEKSSDRSPMNDLVLSGMTIAATMACAGIATWSFDGRVLINTTIVAVCLSLFLSIASVRVIAMGDRHPVGGLARFSQFLIAILISRLSPDHLLINLVLGAIVHAGITQMDCMMYNFKIASVVGTRPILQLSGHAIGAVFGSVLSALLVKSYSRLNMVSGGKAGIPAAREWLAMANSIYTEGLPPFYLEFSFAFASVFALVAVVRIKYADRSWIKFVPGGVAFAIGMYATPASTLPRFAGAMAFCYAKNRLGVSQKIGPFMASGLNLGESIVGLLALIIPR</sequence>
<feature type="transmembrane region" description="Helical" evidence="8">
    <location>
        <begin position="84"/>
        <end position="103"/>
    </location>
</feature>
<keyword evidence="9" id="KW-1185">Reference proteome</keyword>
<dbReference type="Proteomes" id="UP000504637">
    <property type="component" value="Unplaced"/>
</dbReference>
<evidence type="ECO:0000256" key="8">
    <source>
        <dbReference type="SAM" id="Phobius"/>
    </source>
</evidence>
<dbReference type="NCBIfam" id="TIGR00728">
    <property type="entry name" value="OPT_sfam"/>
    <property type="match status" value="1"/>
</dbReference>
<dbReference type="PANTHER" id="PTHR31645">
    <property type="entry name" value="OLIGOPEPTIDE TRANSPORTER YGL114W-RELATED"/>
    <property type="match status" value="1"/>
</dbReference>
<evidence type="ECO:0000256" key="7">
    <source>
        <dbReference type="SAM" id="MobiDB-lite"/>
    </source>
</evidence>
<evidence type="ECO:0000256" key="5">
    <source>
        <dbReference type="ARBA" id="ARBA00022989"/>
    </source>
</evidence>
<evidence type="ECO:0000256" key="2">
    <source>
        <dbReference type="ARBA" id="ARBA00008807"/>
    </source>
</evidence>
<comment type="subcellular location">
    <subcellularLocation>
        <location evidence="1">Membrane</location>
        <topology evidence="1">Multi-pass membrane protein</topology>
    </subcellularLocation>
</comment>
<dbReference type="InterPro" id="IPR045035">
    <property type="entry name" value="YSL-like"/>
</dbReference>
<dbReference type="InterPro" id="IPR004813">
    <property type="entry name" value="OPT"/>
</dbReference>
<feature type="transmembrane region" description="Helical" evidence="8">
    <location>
        <begin position="313"/>
        <end position="332"/>
    </location>
</feature>
<dbReference type="GO" id="GO:0035673">
    <property type="term" value="F:oligopeptide transmembrane transporter activity"/>
    <property type="evidence" value="ECO:0007669"/>
    <property type="project" value="InterPro"/>
</dbReference>
<feature type="compositionally biased region" description="Basic and acidic residues" evidence="7">
    <location>
        <begin position="1"/>
        <end position="10"/>
    </location>
</feature>
<feature type="region of interest" description="Disordered" evidence="7">
    <location>
        <begin position="214"/>
        <end position="234"/>
    </location>
</feature>
<accession>A0A6J3M178</accession>
<evidence type="ECO:0000256" key="6">
    <source>
        <dbReference type="ARBA" id="ARBA00023136"/>
    </source>
</evidence>
<protein>
    <submittedName>
        <fullName evidence="10">OPT superfamily oligopeptide transporter</fullName>
    </submittedName>
</protein>
<evidence type="ECO:0000256" key="4">
    <source>
        <dbReference type="ARBA" id="ARBA00022692"/>
    </source>
</evidence>
<feature type="transmembrane region" description="Helical" evidence="8">
    <location>
        <begin position="154"/>
        <end position="172"/>
    </location>
</feature>
<reference evidence="10" key="1">
    <citation type="submission" date="2020-01" db="EMBL/GenBank/DDBJ databases">
        <authorList>
            <consortium name="DOE Joint Genome Institute"/>
            <person name="Haridas S."/>
            <person name="Albert R."/>
            <person name="Binder M."/>
            <person name="Bloem J."/>
            <person name="Labutti K."/>
            <person name="Salamov A."/>
            <person name="Andreopoulos B."/>
            <person name="Baker S.E."/>
            <person name="Barry K."/>
            <person name="Bills G."/>
            <person name="Bluhm B.H."/>
            <person name="Cannon C."/>
            <person name="Castanera R."/>
            <person name="Culley D.E."/>
            <person name="Daum C."/>
            <person name="Ezra D."/>
            <person name="Gonzalez J.B."/>
            <person name="Henrissat B."/>
            <person name="Kuo A."/>
            <person name="Liang C."/>
            <person name="Lipzen A."/>
            <person name="Lutzoni F."/>
            <person name="Magnuson J."/>
            <person name="Mondo S."/>
            <person name="Nolan M."/>
            <person name="Ohm R."/>
            <person name="Pangilinan J."/>
            <person name="Park H.-J."/>
            <person name="Ramirez L."/>
            <person name="Alfaro M."/>
            <person name="Sun H."/>
            <person name="Tritt A."/>
            <person name="Yoshinaga Y."/>
            <person name="Zwiers L.-H."/>
            <person name="Turgeon B.G."/>
            <person name="Goodwin S.B."/>
            <person name="Spatafora J.W."/>
            <person name="Crous P.W."/>
            <person name="Grigoriev I.V."/>
        </authorList>
    </citation>
    <scope>NUCLEOTIDE SEQUENCE</scope>
    <source>
        <strain evidence="10">CBS 342.82</strain>
    </source>
</reference>
<dbReference type="OrthoDB" id="627262at2759"/>
<keyword evidence="3" id="KW-0813">Transport</keyword>
<feature type="transmembrane region" description="Helical" evidence="8">
    <location>
        <begin position="593"/>
        <end position="611"/>
    </location>
</feature>
<feature type="transmembrane region" description="Helical" evidence="8">
    <location>
        <begin position="446"/>
        <end position="470"/>
    </location>
</feature>
<feature type="transmembrane region" description="Helical" evidence="8">
    <location>
        <begin position="53"/>
        <end position="72"/>
    </location>
</feature>
<feature type="transmembrane region" description="Helical" evidence="8">
    <location>
        <begin position="623"/>
        <end position="646"/>
    </location>
</feature>
<dbReference type="PANTHER" id="PTHR31645:SF0">
    <property type="entry name" value="OLIGOPEPTIDE TRANSPORTER YGL114W-RELATED"/>
    <property type="match status" value="1"/>
</dbReference>
<reference evidence="10" key="2">
    <citation type="submission" date="2020-04" db="EMBL/GenBank/DDBJ databases">
        <authorList>
            <consortium name="NCBI Genome Project"/>
        </authorList>
    </citation>
    <scope>NUCLEOTIDE SEQUENCE</scope>
    <source>
        <strain evidence="10">CBS 342.82</strain>
    </source>
</reference>
<keyword evidence="5 8" id="KW-1133">Transmembrane helix</keyword>
<evidence type="ECO:0000256" key="3">
    <source>
        <dbReference type="ARBA" id="ARBA00022448"/>
    </source>
</evidence>
<feature type="transmembrane region" description="Helical" evidence="8">
    <location>
        <begin position="666"/>
        <end position="686"/>
    </location>
</feature>
<gene>
    <name evidence="10" type="ORF">K489DRAFT_321298</name>
</gene>
<dbReference type="AlphaFoldDB" id="A0A6J3M178"/>
<dbReference type="GO" id="GO:0000329">
    <property type="term" value="C:fungal-type vacuole membrane"/>
    <property type="evidence" value="ECO:0007669"/>
    <property type="project" value="TreeGrafter"/>
</dbReference>
<reference evidence="10" key="3">
    <citation type="submission" date="2025-08" db="UniProtKB">
        <authorList>
            <consortium name="RefSeq"/>
        </authorList>
    </citation>
    <scope>IDENTIFICATION</scope>
    <source>
        <strain evidence="10">CBS 342.82</strain>
    </source>
</reference>
<evidence type="ECO:0000313" key="9">
    <source>
        <dbReference type="Proteomes" id="UP000504637"/>
    </source>
</evidence>